<dbReference type="Pfam" id="PF04755">
    <property type="entry name" value="PAP_fibrillin"/>
    <property type="match status" value="1"/>
</dbReference>
<evidence type="ECO:0000256" key="3">
    <source>
        <dbReference type="SAM" id="Phobius"/>
    </source>
</evidence>
<evidence type="ECO:0000313" key="7">
    <source>
        <dbReference type="Proteomes" id="UP000198406"/>
    </source>
</evidence>
<dbReference type="InterPro" id="IPR006843">
    <property type="entry name" value="PAP/fibrillin_dom"/>
</dbReference>
<keyword evidence="3" id="KW-0472">Membrane</keyword>
<feature type="transmembrane region" description="Helical" evidence="3">
    <location>
        <begin position="231"/>
        <end position="253"/>
    </location>
</feature>
<dbReference type="Proteomes" id="UP000198406">
    <property type="component" value="Unassembled WGS sequence"/>
</dbReference>
<dbReference type="AlphaFoldDB" id="A0A1Z5KKB0"/>
<evidence type="ECO:0000313" key="6">
    <source>
        <dbReference type="EMBL" id="GAX26743.1"/>
    </source>
</evidence>
<dbReference type="EMBL" id="BDSP01000251">
    <property type="protein sequence ID" value="GAX26743.1"/>
    <property type="molecule type" value="Genomic_DNA"/>
</dbReference>
<evidence type="ECO:0000256" key="1">
    <source>
        <dbReference type="ARBA" id="ARBA00004474"/>
    </source>
</evidence>
<protein>
    <recommendedName>
        <fullName evidence="5">Plastid lipid-associated protein/fibrillin conserved domain-containing protein</fullName>
    </recommendedName>
</protein>
<feature type="chain" id="PRO_5012170572" description="Plastid lipid-associated protein/fibrillin conserved domain-containing protein" evidence="4">
    <location>
        <begin position="21"/>
        <end position="303"/>
    </location>
</feature>
<accession>A0A1Z5KKB0</accession>
<feature type="domain" description="Plastid lipid-associated protein/fibrillin conserved" evidence="5">
    <location>
        <begin position="102"/>
        <end position="287"/>
    </location>
</feature>
<comment type="caution">
    <text evidence="6">The sequence shown here is derived from an EMBL/GenBank/DDBJ whole genome shotgun (WGS) entry which is preliminary data.</text>
</comment>
<keyword evidence="2" id="KW-0934">Plastid</keyword>
<feature type="signal peptide" evidence="4">
    <location>
        <begin position="1"/>
        <end position="20"/>
    </location>
</feature>
<gene>
    <name evidence="6" type="ORF">FisN_2Hu307</name>
</gene>
<dbReference type="PANTHER" id="PTHR31906">
    <property type="entry name" value="PLASTID-LIPID-ASSOCIATED PROTEIN 4, CHLOROPLASTIC-RELATED"/>
    <property type="match status" value="1"/>
</dbReference>
<name>A0A1Z5KKB0_FISSO</name>
<dbReference type="OrthoDB" id="201398at2759"/>
<comment type="subcellular location">
    <subcellularLocation>
        <location evidence="1">Plastid</location>
    </subcellularLocation>
</comment>
<sequence>MQSKLIVLSLVHTIIANVHSFLLPTNGRRPLTTRIENASHDAEALKTQLFQKIDLLRAIQALDGTTPTSIEYGVKGGELDPKTRAPQKVNFYGISDATGVVADDITSICHQLAAFNPTTEATHAWGTPQAAEDCPLHGPWKLLFSTAADAAFSKNSKRGDAIIRNEVDAVNGWMSNIIDFIPGANAKNKPGLIEQLLVKIKATALNPQRVALEFRYAKITFRRFFFVPKRWSLYIPVPATFLTRLLVWTSRLLRRKSGPKPPKAFFDVLYLDPDVRIHQTGEDNLFVQARPDSSRAKGLLRSM</sequence>
<keyword evidence="3" id="KW-0812">Transmembrane</keyword>
<keyword evidence="4" id="KW-0732">Signal</keyword>
<keyword evidence="7" id="KW-1185">Reference proteome</keyword>
<keyword evidence="3" id="KW-1133">Transmembrane helix</keyword>
<organism evidence="6 7">
    <name type="scientific">Fistulifera solaris</name>
    <name type="common">Oleaginous diatom</name>
    <dbReference type="NCBI Taxonomy" id="1519565"/>
    <lineage>
        <taxon>Eukaryota</taxon>
        <taxon>Sar</taxon>
        <taxon>Stramenopiles</taxon>
        <taxon>Ochrophyta</taxon>
        <taxon>Bacillariophyta</taxon>
        <taxon>Bacillariophyceae</taxon>
        <taxon>Bacillariophycidae</taxon>
        <taxon>Naviculales</taxon>
        <taxon>Naviculaceae</taxon>
        <taxon>Fistulifera</taxon>
    </lineage>
</organism>
<evidence type="ECO:0000256" key="2">
    <source>
        <dbReference type="ARBA" id="ARBA00022640"/>
    </source>
</evidence>
<dbReference type="GO" id="GO:0009536">
    <property type="term" value="C:plastid"/>
    <property type="evidence" value="ECO:0007669"/>
    <property type="project" value="UniProtKB-SubCell"/>
</dbReference>
<evidence type="ECO:0000256" key="4">
    <source>
        <dbReference type="SAM" id="SignalP"/>
    </source>
</evidence>
<dbReference type="InterPro" id="IPR039633">
    <property type="entry name" value="PAP"/>
</dbReference>
<proteinExistence type="predicted"/>
<evidence type="ECO:0000259" key="5">
    <source>
        <dbReference type="Pfam" id="PF04755"/>
    </source>
</evidence>
<dbReference type="InParanoid" id="A0A1Z5KKB0"/>
<reference evidence="6 7" key="1">
    <citation type="journal article" date="2015" name="Plant Cell">
        <title>Oil accumulation by the oleaginous diatom Fistulifera solaris as revealed by the genome and transcriptome.</title>
        <authorList>
            <person name="Tanaka T."/>
            <person name="Maeda Y."/>
            <person name="Veluchamy A."/>
            <person name="Tanaka M."/>
            <person name="Abida H."/>
            <person name="Marechal E."/>
            <person name="Bowler C."/>
            <person name="Muto M."/>
            <person name="Sunaga Y."/>
            <person name="Tanaka M."/>
            <person name="Yoshino T."/>
            <person name="Taniguchi T."/>
            <person name="Fukuda Y."/>
            <person name="Nemoto M."/>
            <person name="Matsumoto M."/>
            <person name="Wong P.S."/>
            <person name="Aburatani S."/>
            <person name="Fujibuchi W."/>
        </authorList>
    </citation>
    <scope>NUCLEOTIDE SEQUENCE [LARGE SCALE GENOMIC DNA]</scope>
    <source>
        <strain evidence="6 7">JPCC DA0580</strain>
    </source>
</reference>